<dbReference type="InterPro" id="IPR001867">
    <property type="entry name" value="OmpR/PhoB-type_DNA-bd"/>
</dbReference>
<evidence type="ECO:0000256" key="7">
    <source>
        <dbReference type="PROSITE-ProRule" id="PRU01091"/>
    </source>
</evidence>
<evidence type="ECO:0000256" key="5">
    <source>
        <dbReference type="ARBA" id="ARBA00023163"/>
    </source>
</evidence>
<dbReference type="InterPro" id="IPR001789">
    <property type="entry name" value="Sig_transdc_resp-reg_receiver"/>
</dbReference>
<accession>A0A2W5A6N1</accession>
<dbReference type="SUPFAM" id="SSF52172">
    <property type="entry name" value="CheY-like"/>
    <property type="match status" value="1"/>
</dbReference>
<dbReference type="PROSITE" id="PS51755">
    <property type="entry name" value="OMPR_PHOB"/>
    <property type="match status" value="1"/>
</dbReference>
<dbReference type="EMBL" id="QFNK01000028">
    <property type="protein sequence ID" value="PZO88109.1"/>
    <property type="molecule type" value="Genomic_DNA"/>
</dbReference>
<evidence type="ECO:0000256" key="2">
    <source>
        <dbReference type="ARBA" id="ARBA00023012"/>
    </source>
</evidence>
<dbReference type="CDD" id="cd00383">
    <property type="entry name" value="trans_reg_C"/>
    <property type="match status" value="1"/>
</dbReference>
<name>A0A2W5A6N1_9BACT</name>
<feature type="DNA-binding region" description="OmpR/PhoB-type" evidence="7">
    <location>
        <begin position="123"/>
        <end position="218"/>
    </location>
</feature>
<evidence type="ECO:0000313" key="10">
    <source>
        <dbReference type="EMBL" id="PZO88109.1"/>
    </source>
</evidence>
<evidence type="ECO:0000313" key="11">
    <source>
        <dbReference type="Proteomes" id="UP000249557"/>
    </source>
</evidence>
<dbReference type="CDD" id="cd17624">
    <property type="entry name" value="REC_OmpR_PmrA-like"/>
    <property type="match status" value="1"/>
</dbReference>
<evidence type="ECO:0000259" key="9">
    <source>
        <dbReference type="PROSITE" id="PS51755"/>
    </source>
</evidence>
<evidence type="ECO:0000256" key="4">
    <source>
        <dbReference type="ARBA" id="ARBA00023125"/>
    </source>
</evidence>
<keyword evidence="4 7" id="KW-0238">DNA-binding</keyword>
<dbReference type="Gene3D" id="1.10.10.10">
    <property type="entry name" value="Winged helix-like DNA-binding domain superfamily/Winged helix DNA-binding domain"/>
    <property type="match status" value="1"/>
</dbReference>
<dbReference type="Pfam" id="PF00486">
    <property type="entry name" value="Trans_reg_C"/>
    <property type="match status" value="1"/>
</dbReference>
<dbReference type="PANTHER" id="PTHR48111:SF67">
    <property type="entry name" value="TRANSCRIPTIONAL REGULATORY PROTEIN TCTD"/>
    <property type="match status" value="1"/>
</dbReference>
<dbReference type="Pfam" id="PF00072">
    <property type="entry name" value="Response_reg"/>
    <property type="match status" value="1"/>
</dbReference>
<comment type="caution">
    <text evidence="10">The sequence shown here is derived from an EMBL/GenBank/DDBJ whole genome shotgun (WGS) entry which is preliminary data.</text>
</comment>
<dbReference type="GO" id="GO:0000156">
    <property type="term" value="F:phosphorelay response regulator activity"/>
    <property type="evidence" value="ECO:0007669"/>
    <property type="project" value="TreeGrafter"/>
</dbReference>
<reference evidence="10 11" key="1">
    <citation type="submission" date="2017-08" db="EMBL/GenBank/DDBJ databases">
        <title>Infants hospitalized years apart are colonized by the same room-sourced microbial strains.</title>
        <authorList>
            <person name="Brooks B."/>
            <person name="Olm M.R."/>
            <person name="Firek B.A."/>
            <person name="Baker R."/>
            <person name="Thomas B.C."/>
            <person name="Morowitz M.J."/>
            <person name="Banfield J.F."/>
        </authorList>
    </citation>
    <scope>NUCLEOTIDE SEQUENCE [LARGE SCALE GENOMIC DNA]</scope>
    <source>
        <strain evidence="10">S2_018_000_R2_104</strain>
    </source>
</reference>
<dbReference type="AlphaFoldDB" id="A0A2W5A6N1"/>
<dbReference type="InterPro" id="IPR039420">
    <property type="entry name" value="WalR-like"/>
</dbReference>
<keyword evidence="5" id="KW-0804">Transcription</keyword>
<dbReference type="Gene3D" id="3.40.50.2300">
    <property type="match status" value="1"/>
</dbReference>
<dbReference type="FunFam" id="3.40.50.2300:FF:000002">
    <property type="entry name" value="DNA-binding response regulator PhoP"/>
    <property type="match status" value="1"/>
</dbReference>
<dbReference type="GO" id="GO:0005829">
    <property type="term" value="C:cytosol"/>
    <property type="evidence" value="ECO:0007669"/>
    <property type="project" value="TreeGrafter"/>
</dbReference>
<dbReference type="PANTHER" id="PTHR48111">
    <property type="entry name" value="REGULATOR OF RPOS"/>
    <property type="match status" value="1"/>
</dbReference>
<dbReference type="GO" id="GO:0032993">
    <property type="term" value="C:protein-DNA complex"/>
    <property type="evidence" value="ECO:0007669"/>
    <property type="project" value="TreeGrafter"/>
</dbReference>
<dbReference type="InterPro" id="IPR036388">
    <property type="entry name" value="WH-like_DNA-bd_sf"/>
</dbReference>
<keyword evidence="2" id="KW-0902">Two-component regulatory system</keyword>
<dbReference type="GO" id="GO:0006355">
    <property type="term" value="P:regulation of DNA-templated transcription"/>
    <property type="evidence" value="ECO:0007669"/>
    <property type="project" value="InterPro"/>
</dbReference>
<sequence length="218" mass="24276">MRLLLVEDDRNLGKATAEGLKESFAVDWVRSAEEAEDALSTTKYDLAVLDINLPEKSGLDLLKDLRQEKNKIPVLLLTARDAVYHRVEGLNTGADDYLVKPFDLDELLARCAALVRRAQSDGQPVIVMNELSYEPASGKLEKAGKSIPLSGRERAIFDVLAHNINRPVSKAMIEERIYDWGSADIESNTVEVHIAGLRRKIGRETIKTIRGIGYMICT</sequence>
<dbReference type="SMART" id="SM00862">
    <property type="entry name" value="Trans_reg_C"/>
    <property type="match status" value="1"/>
</dbReference>
<evidence type="ECO:0000256" key="1">
    <source>
        <dbReference type="ARBA" id="ARBA00022553"/>
    </source>
</evidence>
<protein>
    <submittedName>
        <fullName evidence="10">DNA-binding response regulator</fullName>
    </submittedName>
</protein>
<proteinExistence type="predicted"/>
<feature type="domain" description="OmpR/PhoB-type" evidence="9">
    <location>
        <begin position="123"/>
        <end position="218"/>
    </location>
</feature>
<evidence type="ECO:0000256" key="6">
    <source>
        <dbReference type="PROSITE-ProRule" id="PRU00169"/>
    </source>
</evidence>
<feature type="modified residue" description="4-aspartylphosphate" evidence="6">
    <location>
        <position position="50"/>
    </location>
</feature>
<organism evidence="10 11">
    <name type="scientific">Micavibrio aeruginosavorus</name>
    <dbReference type="NCBI Taxonomy" id="349221"/>
    <lineage>
        <taxon>Bacteria</taxon>
        <taxon>Pseudomonadati</taxon>
        <taxon>Bdellovibrionota</taxon>
        <taxon>Bdellovibrionia</taxon>
        <taxon>Bdellovibrionales</taxon>
        <taxon>Pseudobdellovibrionaceae</taxon>
        <taxon>Micavibrio</taxon>
    </lineage>
</organism>
<dbReference type="SMART" id="SM00448">
    <property type="entry name" value="REC"/>
    <property type="match status" value="1"/>
</dbReference>
<dbReference type="PROSITE" id="PS50110">
    <property type="entry name" value="RESPONSE_REGULATORY"/>
    <property type="match status" value="1"/>
</dbReference>
<feature type="domain" description="Response regulatory" evidence="8">
    <location>
        <begin position="2"/>
        <end position="115"/>
    </location>
</feature>
<gene>
    <name evidence="10" type="ORF">DI626_02485</name>
</gene>
<dbReference type="InterPro" id="IPR011006">
    <property type="entry name" value="CheY-like_superfamily"/>
</dbReference>
<dbReference type="Proteomes" id="UP000249557">
    <property type="component" value="Unassembled WGS sequence"/>
</dbReference>
<evidence type="ECO:0000259" key="8">
    <source>
        <dbReference type="PROSITE" id="PS50110"/>
    </source>
</evidence>
<dbReference type="Gene3D" id="6.10.250.690">
    <property type="match status" value="1"/>
</dbReference>
<dbReference type="GO" id="GO:0000976">
    <property type="term" value="F:transcription cis-regulatory region binding"/>
    <property type="evidence" value="ECO:0007669"/>
    <property type="project" value="TreeGrafter"/>
</dbReference>
<evidence type="ECO:0000256" key="3">
    <source>
        <dbReference type="ARBA" id="ARBA00023015"/>
    </source>
</evidence>
<keyword evidence="3" id="KW-0805">Transcription regulation</keyword>
<keyword evidence="1 6" id="KW-0597">Phosphoprotein</keyword>